<sequence length="75" mass="8085">MIWASTFSYSQPIDPTGLFGLCGGLQDGLLQRSLPETHRPTVENWTLTTFCSPVRSGLNGQGLAASDGPASWKPY</sequence>
<name>A0AAE1DXM8_9GAST</name>
<comment type="caution">
    <text evidence="1">The sequence shown here is derived from an EMBL/GenBank/DDBJ whole genome shotgun (WGS) entry which is preliminary data.</text>
</comment>
<accession>A0AAE1DXM8</accession>
<keyword evidence="2" id="KW-1185">Reference proteome</keyword>
<reference evidence="1" key="1">
    <citation type="journal article" date="2023" name="G3 (Bethesda)">
        <title>A reference genome for the long-term kleptoplast-retaining sea slug Elysia crispata morphotype clarki.</title>
        <authorList>
            <person name="Eastman K.E."/>
            <person name="Pendleton A.L."/>
            <person name="Shaikh M.A."/>
            <person name="Suttiyut T."/>
            <person name="Ogas R."/>
            <person name="Tomko P."/>
            <person name="Gavelis G."/>
            <person name="Widhalm J.R."/>
            <person name="Wisecaver J.H."/>
        </authorList>
    </citation>
    <scope>NUCLEOTIDE SEQUENCE</scope>
    <source>
        <strain evidence="1">ECLA1</strain>
    </source>
</reference>
<organism evidence="1 2">
    <name type="scientific">Elysia crispata</name>
    <name type="common">lettuce slug</name>
    <dbReference type="NCBI Taxonomy" id="231223"/>
    <lineage>
        <taxon>Eukaryota</taxon>
        <taxon>Metazoa</taxon>
        <taxon>Spiralia</taxon>
        <taxon>Lophotrochozoa</taxon>
        <taxon>Mollusca</taxon>
        <taxon>Gastropoda</taxon>
        <taxon>Heterobranchia</taxon>
        <taxon>Euthyneura</taxon>
        <taxon>Panpulmonata</taxon>
        <taxon>Sacoglossa</taxon>
        <taxon>Placobranchoidea</taxon>
        <taxon>Plakobranchidae</taxon>
        <taxon>Elysia</taxon>
    </lineage>
</organism>
<gene>
    <name evidence="1" type="ORF">RRG08_061330</name>
</gene>
<evidence type="ECO:0000313" key="1">
    <source>
        <dbReference type="EMBL" id="KAK3786779.1"/>
    </source>
</evidence>
<dbReference type="Proteomes" id="UP001283361">
    <property type="component" value="Unassembled WGS sequence"/>
</dbReference>
<evidence type="ECO:0000313" key="2">
    <source>
        <dbReference type="Proteomes" id="UP001283361"/>
    </source>
</evidence>
<protein>
    <submittedName>
        <fullName evidence="1">Uncharacterized protein</fullName>
    </submittedName>
</protein>
<dbReference type="EMBL" id="JAWDGP010001944">
    <property type="protein sequence ID" value="KAK3786779.1"/>
    <property type="molecule type" value="Genomic_DNA"/>
</dbReference>
<proteinExistence type="predicted"/>
<dbReference type="AlphaFoldDB" id="A0AAE1DXM8"/>